<reference evidence="9" key="2">
    <citation type="submission" date="2021-04" db="EMBL/GenBank/DDBJ databases">
        <authorList>
            <person name="Gilroy R."/>
        </authorList>
    </citation>
    <scope>NUCLEOTIDE SEQUENCE</scope>
    <source>
        <strain evidence="9">ChiW4-1371</strain>
    </source>
</reference>
<evidence type="ECO:0000256" key="1">
    <source>
        <dbReference type="ARBA" id="ARBA00006890"/>
    </source>
</evidence>
<dbReference type="PANTHER" id="PTHR43197">
    <property type="entry name" value="UTP--GLUCOSE-1-PHOSPHATE URIDYLYLTRANSFERASE"/>
    <property type="match status" value="1"/>
</dbReference>
<dbReference type="EMBL" id="DXAQ01000088">
    <property type="protein sequence ID" value="HIZ89427.1"/>
    <property type="molecule type" value="Genomic_DNA"/>
</dbReference>
<dbReference type="AlphaFoldDB" id="A0A9D2GSZ2"/>
<sequence>MKIKTAVFPVAGFGTRMLPATKAIPKEMITLIDKPLIQYAVEEAIDAGIERIIFITGRTKKALEDHFDVNVELNNQLEASGKIDILKDMKRISEMVDIIYVRQKYMLGLGNAIMCVKDIVRDEPFAVILPDDIILSKTPVTKQLMECYDKVERPIISLMPVAKNETSKYGIVEIKEKITDRFSRLKDMVEKPVSNPPSNMAIIGRYILTPEVVSALSKIEKGVGGELQLTDALRYTATYHDVYGYEFEGKRFDCGTKTGLLEATINFAADNEKLKVVLKETISSLNLF</sequence>
<dbReference type="Proteomes" id="UP000824176">
    <property type="component" value="Unassembled WGS sequence"/>
</dbReference>
<feature type="domain" description="Nucleotidyl transferase" evidence="8">
    <location>
        <begin position="11"/>
        <end position="265"/>
    </location>
</feature>
<evidence type="ECO:0000313" key="10">
    <source>
        <dbReference type="Proteomes" id="UP000824176"/>
    </source>
</evidence>
<gene>
    <name evidence="9" type="primary">galU</name>
    <name evidence="9" type="ORF">H9804_05745</name>
</gene>
<evidence type="ECO:0000256" key="3">
    <source>
        <dbReference type="ARBA" id="ARBA00019048"/>
    </source>
</evidence>
<evidence type="ECO:0000256" key="4">
    <source>
        <dbReference type="ARBA" id="ARBA00022679"/>
    </source>
</evidence>
<dbReference type="Gene3D" id="3.90.550.10">
    <property type="entry name" value="Spore Coat Polysaccharide Biosynthesis Protein SpsA, Chain A"/>
    <property type="match status" value="1"/>
</dbReference>
<evidence type="ECO:0000256" key="7">
    <source>
        <dbReference type="RuleBase" id="RU361259"/>
    </source>
</evidence>
<comment type="similarity">
    <text evidence="1 7">Belongs to the UDPGP type 2 family.</text>
</comment>
<organism evidence="9 10">
    <name type="scientific">Candidatus Mucispirillum faecigallinarum</name>
    <dbReference type="NCBI Taxonomy" id="2838699"/>
    <lineage>
        <taxon>Bacteria</taxon>
        <taxon>Pseudomonadati</taxon>
        <taxon>Deferribacterota</taxon>
        <taxon>Deferribacteres</taxon>
        <taxon>Deferribacterales</taxon>
        <taxon>Mucispirillaceae</taxon>
        <taxon>Mucispirillum</taxon>
    </lineage>
</organism>
<evidence type="ECO:0000256" key="2">
    <source>
        <dbReference type="ARBA" id="ARBA00012415"/>
    </source>
</evidence>
<evidence type="ECO:0000256" key="6">
    <source>
        <dbReference type="ARBA" id="ARBA00048128"/>
    </source>
</evidence>
<evidence type="ECO:0000259" key="8">
    <source>
        <dbReference type="Pfam" id="PF00483"/>
    </source>
</evidence>
<dbReference type="InterPro" id="IPR005835">
    <property type="entry name" value="NTP_transferase_dom"/>
</dbReference>
<dbReference type="NCBIfam" id="TIGR01099">
    <property type="entry name" value="galU"/>
    <property type="match status" value="1"/>
</dbReference>
<reference evidence="9" key="1">
    <citation type="journal article" date="2021" name="PeerJ">
        <title>Extensive microbial diversity within the chicken gut microbiome revealed by metagenomics and culture.</title>
        <authorList>
            <person name="Gilroy R."/>
            <person name="Ravi A."/>
            <person name="Getino M."/>
            <person name="Pursley I."/>
            <person name="Horton D.L."/>
            <person name="Alikhan N.F."/>
            <person name="Baker D."/>
            <person name="Gharbi K."/>
            <person name="Hall N."/>
            <person name="Watson M."/>
            <person name="Adriaenssens E.M."/>
            <person name="Foster-Nyarko E."/>
            <person name="Jarju S."/>
            <person name="Secka A."/>
            <person name="Antonio M."/>
            <person name="Oren A."/>
            <person name="Chaudhuri R.R."/>
            <person name="La Ragione R."/>
            <person name="Hildebrand F."/>
            <person name="Pallen M.J."/>
        </authorList>
    </citation>
    <scope>NUCLEOTIDE SEQUENCE</scope>
    <source>
        <strain evidence="9">ChiW4-1371</strain>
    </source>
</reference>
<dbReference type="InterPro" id="IPR029044">
    <property type="entry name" value="Nucleotide-diphossugar_trans"/>
</dbReference>
<dbReference type="SUPFAM" id="SSF53448">
    <property type="entry name" value="Nucleotide-diphospho-sugar transferases"/>
    <property type="match status" value="1"/>
</dbReference>
<comment type="caution">
    <text evidence="9">The sequence shown here is derived from an EMBL/GenBank/DDBJ whole genome shotgun (WGS) entry which is preliminary data.</text>
</comment>
<keyword evidence="4 7" id="KW-0808">Transferase</keyword>
<name>A0A9D2GSZ2_9BACT</name>
<dbReference type="PANTHER" id="PTHR43197:SF1">
    <property type="entry name" value="UTP--GLUCOSE-1-PHOSPHATE URIDYLYLTRANSFERASE"/>
    <property type="match status" value="1"/>
</dbReference>
<dbReference type="EC" id="2.7.7.9" evidence="2 7"/>
<evidence type="ECO:0000256" key="5">
    <source>
        <dbReference type="ARBA" id="ARBA00022695"/>
    </source>
</evidence>
<dbReference type="Pfam" id="PF00483">
    <property type="entry name" value="NTP_transferase"/>
    <property type="match status" value="1"/>
</dbReference>
<keyword evidence="5 7" id="KW-0548">Nucleotidyltransferase</keyword>
<evidence type="ECO:0000313" key="9">
    <source>
        <dbReference type="EMBL" id="HIZ89427.1"/>
    </source>
</evidence>
<dbReference type="GO" id="GO:0006011">
    <property type="term" value="P:UDP-alpha-D-glucose metabolic process"/>
    <property type="evidence" value="ECO:0007669"/>
    <property type="project" value="InterPro"/>
</dbReference>
<accession>A0A9D2GSZ2</accession>
<dbReference type="CDD" id="cd02541">
    <property type="entry name" value="UGPase_prokaryotic"/>
    <property type="match status" value="1"/>
</dbReference>
<dbReference type="GO" id="GO:0003983">
    <property type="term" value="F:UTP:glucose-1-phosphate uridylyltransferase activity"/>
    <property type="evidence" value="ECO:0007669"/>
    <property type="project" value="UniProtKB-EC"/>
</dbReference>
<proteinExistence type="inferred from homology"/>
<dbReference type="InterPro" id="IPR005771">
    <property type="entry name" value="GalU_uridylyltTrfase_bac/arc"/>
</dbReference>
<comment type="catalytic activity">
    <reaction evidence="6 7">
        <text>alpha-D-glucose 1-phosphate + UTP + H(+) = UDP-alpha-D-glucose + diphosphate</text>
        <dbReference type="Rhea" id="RHEA:19889"/>
        <dbReference type="ChEBI" id="CHEBI:15378"/>
        <dbReference type="ChEBI" id="CHEBI:33019"/>
        <dbReference type="ChEBI" id="CHEBI:46398"/>
        <dbReference type="ChEBI" id="CHEBI:58601"/>
        <dbReference type="ChEBI" id="CHEBI:58885"/>
        <dbReference type="EC" id="2.7.7.9"/>
    </reaction>
</comment>
<protein>
    <recommendedName>
        <fullName evidence="3 7">UTP--glucose-1-phosphate uridylyltransferase</fullName>
        <ecNumber evidence="2 7">2.7.7.9</ecNumber>
    </recommendedName>
    <alternativeName>
        <fullName evidence="7">UDP-glucose pyrophosphorylase</fullName>
    </alternativeName>
</protein>